<feature type="region of interest" description="Disordered" evidence="1">
    <location>
        <begin position="27"/>
        <end position="63"/>
    </location>
</feature>
<proteinExistence type="predicted"/>
<dbReference type="EMBL" id="BKCJ010000074">
    <property type="protein sequence ID" value="GEU29507.1"/>
    <property type="molecule type" value="Genomic_DNA"/>
</dbReference>
<dbReference type="Gene3D" id="4.10.60.10">
    <property type="entry name" value="Zinc finger, CCHC-type"/>
    <property type="match status" value="1"/>
</dbReference>
<accession>A0A699GJ76</accession>
<organism evidence="2">
    <name type="scientific">Tanacetum cinerariifolium</name>
    <name type="common">Dalmatian daisy</name>
    <name type="synonym">Chrysanthemum cinerariifolium</name>
    <dbReference type="NCBI Taxonomy" id="118510"/>
    <lineage>
        <taxon>Eukaryota</taxon>
        <taxon>Viridiplantae</taxon>
        <taxon>Streptophyta</taxon>
        <taxon>Embryophyta</taxon>
        <taxon>Tracheophyta</taxon>
        <taxon>Spermatophyta</taxon>
        <taxon>Magnoliopsida</taxon>
        <taxon>eudicotyledons</taxon>
        <taxon>Gunneridae</taxon>
        <taxon>Pentapetalae</taxon>
        <taxon>asterids</taxon>
        <taxon>campanulids</taxon>
        <taxon>Asterales</taxon>
        <taxon>Asteraceae</taxon>
        <taxon>Asteroideae</taxon>
        <taxon>Anthemideae</taxon>
        <taxon>Anthemidinae</taxon>
        <taxon>Tanacetum</taxon>
    </lineage>
</organism>
<comment type="caution">
    <text evidence="2">The sequence shown here is derived from an EMBL/GenBank/DDBJ whole genome shotgun (WGS) entry which is preliminary data.</text>
</comment>
<feature type="compositionally biased region" description="Basic and acidic residues" evidence="1">
    <location>
        <begin position="43"/>
        <end position="54"/>
    </location>
</feature>
<reference evidence="2" key="1">
    <citation type="journal article" date="2019" name="Sci. Rep.">
        <title>Draft genome of Tanacetum cinerariifolium, the natural source of mosquito coil.</title>
        <authorList>
            <person name="Yamashiro T."/>
            <person name="Shiraishi A."/>
            <person name="Satake H."/>
            <person name="Nakayama K."/>
        </authorList>
    </citation>
    <scope>NUCLEOTIDE SEQUENCE</scope>
</reference>
<evidence type="ECO:0000313" key="2">
    <source>
        <dbReference type="EMBL" id="GEU29507.1"/>
    </source>
</evidence>
<evidence type="ECO:0000256" key="1">
    <source>
        <dbReference type="SAM" id="MobiDB-lite"/>
    </source>
</evidence>
<sequence length="159" mass="17793">MVVAMDPETIQRVVQKARTLTDEAIRNGSLKKNPLKKGNGGEPSRDRNVRDEHKRTKTGNGFATTINPVRREYNGTIPKCVSYNLHYPPEIPCRACFNYGRPRHMAKDYRVAPRMVNPMNARNPTAAPGACYEYGGTNHFKAACPRLNQAQRAGGNRPN</sequence>
<name>A0A699GJ76_TANCI</name>
<evidence type="ECO:0008006" key="3">
    <source>
        <dbReference type="Google" id="ProtNLM"/>
    </source>
</evidence>
<dbReference type="AlphaFoldDB" id="A0A699GJ76"/>
<gene>
    <name evidence="2" type="ORF">Tci_001485</name>
</gene>
<protein>
    <recommendedName>
        <fullName evidence="3">Reverse transcriptase domain-containing protein</fullName>
    </recommendedName>
</protein>